<dbReference type="InterPro" id="IPR004344">
    <property type="entry name" value="TTL/TTLL_fam"/>
</dbReference>
<dbReference type="AlphaFoldDB" id="A0A1J4JZG5"/>
<name>A0A1J4JZG5_9EUKA</name>
<dbReference type="GO" id="GO:0000226">
    <property type="term" value="P:microtubule cytoskeleton organization"/>
    <property type="evidence" value="ECO:0007669"/>
    <property type="project" value="TreeGrafter"/>
</dbReference>
<reference evidence="4" key="1">
    <citation type="submission" date="2016-10" db="EMBL/GenBank/DDBJ databases">
        <authorList>
            <person name="Benchimol M."/>
            <person name="Almeida L.G."/>
            <person name="Vasconcelos A.T."/>
            <person name="Perreira-Neves A."/>
            <person name="Rosa I.A."/>
            <person name="Tasca T."/>
            <person name="Bogo M.R."/>
            <person name="de Souza W."/>
        </authorList>
    </citation>
    <scope>NUCLEOTIDE SEQUENCE [LARGE SCALE GENOMIC DNA]</scope>
    <source>
        <strain evidence="4">K</strain>
    </source>
</reference>
<gene>
    <name evidence="4" type="ORF">TRFO_06939</name>
</gene>
<sequence>MSDGDLLCTTGRVLYLVVKQALRGSGITFIPGNSAAVLVWSDTVKIEYFKQLHPWQVINRLPWALTMCRKAPFVRLIQRIEPFFPDLFTFLPKSYVLPLDGVAFNQALQKQDKTYIYKPDKGSLGHGIRMIPPGSDFRYNARLAVAQEYIESFTIDDRKFDLRVYALICSLDPLSIYIYRGGVARFCTESAEGDSRFSVLTNTAVNCKNPNLDNTDKMTRMISDVFKQLSNEGYDIAKLWRDIDQAIVLSLISAYGFLKKEEDIQCPNYGISRCFQIIGCDVLLDKNLHPYILEINYRPSLKCNTENSHDLKLDMLKDALKIAAPLQPLQNLLDSTNFPKDPSGFTHFLQQNKSVINEIEMLRQRNEIGNGFEKVFPNPKIPIWNEVLKTVKKLPTETMLETGLPLTLDHDSNNMANALYRKPQKSISMKDLARLRTAARKALEKHEE</sequence>
<protein>
    <submittedName>
        <fullName evidence="4">Tubulin-tyrosine ligase family protein</fullName>
    </submittedName>
</protein>
<dbReference type="Proteomes" id="UP000179807">
    <property type="component" value="Unassembled WGS sequence"/>
</dbReference>
<dbReference type="GO" id="GO:0005524">
    <property type="term" value="F:ATP binding"/>
    <property type="evidence" value="ECO:0007669"/>
    <property type="project" value="UniProtKB-KW"/>
</dbReference>
<proteinExistence type="predicted"/>
<dbReference type="GO" id="GO:0070740">
    <property type="term" value="F:tubulin-glutamic acid ligase activity"/>
    <property type="evidence" value="ECO:0007669"/>
    <property type="project" value="TreeGrafter"/>
</dbReference>
<dbReference type="VEuPathDB" id="TrichDB:TRFO_06939"/>
<dbReference type="GO" id="GO:0015631">
    <property type="term" value="F:tubulin binding"/>
    <property type="evidence" value="ECO:0007669"/>
    <property type="project" value="TreeGrafter"/>
</dbReference>
<dbReference type="SUPFAM" id="SSF56059">
    <property type="entry name" value="Glutathione synthetase ATP-binding domain-like"/>
    <property type="match status" value="1"/>
</dbReference>
<dbReference type="RefSeq" id="XP_068356022.1">
    <property type="nucleotide sequence ID" value="XM_068493397.1"/>
</dbReference>
<dbReference type="Pfam" id="PF03133">
    <property type="entry name" value="TTL"/>
    <property type="match status" value="1"/>
</dbReference>
<comment type="caution">
    <text evidence="4">The sequence shown here is derived from an EMBL/GenBank/DDBJ whole genome shotgun (WGS) entry which is preliminary data.</text>
</comment>
<evidence type="ECO:0000256" key="1">
    <source>
        <dbReference type="ARBA" id="ARBA00022598"/>
    </source>
</evidence>
<organism evidence="4 5">
    <name type="scientific">Tritrichomonas foetus</name>
    <dbReference type="NCBI Taxonomy" id="1144522"/>
    <lineage>
        <taxon>Eukaryota</taxon>
        <taxon>Metamonada</taxon>
        <taxon>Parabasalia</taxon>
        <taxon>Tritrichomonadida</taxon>
        <taxon>Tritrichomonadidae</taxon>
        <taxon>Tritrichomonas</taxon>
    </lineage>
</organism>
<dbReference type="GeneID" id="94828101"/>
<keyword evidence="1 4" id="KW-0436">Ligase</keyword>
<evidence type="ECO:0000313" key="5">
    <source>
        <dbReference type="Proteomes" id="UP000179807"/>
    </source>
</evidence>
<dbReference type="GO" id="GO:0036064">
    <property type="term" value="C:ciliary basal body"/>
    <property type="evidence" value="ECO:0007669"/>
    <property type="project" value="TreeGrafter"/>
</dbReference>
<evidence type="ECO:0000256" key="2">
    <source>
        <dbReference type="ARBA" id="ARBA00022741"/>
    </source>
</evidence>
<dbReference type="PANTHER" id="PTHR12241:SF154">
    <property type="entry name" value="TUBULIN POLYGLUTAMYLASE TTLL11"/>
    <property type="match status" value="1"/>
</dbReference>
<dbReference type="Gene3D" id="3.30.470.20">
    <property type="entry name" value="ATP-grasp fold, B domain"/>
    <property type="match status" value="1"/>
</dbReference>
<dbReference type="PROSITE" id="PS51221">
    <property type="entry name" value="TTL"/>
    <property type="match status" value="1"/>
</dbReference>
<accession>A0A1J4JZG5</accession>
<evidence type="ECO:0000256" key="3">
    <source>
        <dbReference type="ARBA" id="ARBA00022840"/>
    </source>
</evidence>
<dbReference type="OrthoDB" id="202825at2759"/>
<dbReference type="PANTHER" id="PTHR12241">
    <property type="entry name" value="TUBULIN POLYGLUTAMYLASE"/>
    <property type="match status" value="1"/>
</dbReference>
<keyword evidence="3" id="KW-0067">ATP-binding</keyword>
<dbReference type="EMBL" id="MLAK01000849">
    <property type="protein sequence ID" value="OHT02886.1"/>
    <property type="molecule type" value="Genomic_DNA"/>
</dbReference>
<keyword evidence="2" id="KW-0547">Nucleotide-binding</keyword>
<keyword evidence="5" id="KW-1185">Reference proteome</keyword>
<evidence type="ECO:0000313" key="4">
    <source>
        <dbReference type="EMBL" id="OHT02886.1"/>
    </source>
</evidence>